<protein>
    <submittedName>
        <fullName evidence="1">Uncharacterized protein</fullName>
    </submittedName>
</protein>
<dbReference type="HOGENOM" id="CLU_3163861_0_0_11"/>
<reference evidence="1 2" key="1">
    <citation type="submission" date="2013-08" db="EMBL/GenBank/DDBJ databases">
        <authorList>
            <person name="Weinstock G."/>
            <person name="Sodergren E."/>
            <person name="Wylie T."/>
            <person name="Fulton L."/>
            <person name="Fulton R."/>
            <person name="Fronick C."/>
            <person name="O'Laughlin M."/>
            <person name="Godfrey J."/>
            <person name="Miner T."/>
            <person name="Herter B."/>
            <person name="Appelbaum E."/>
            <person name="Cordes M."/>
            <person name="Lek S."/>
            <person name="Wollam A."/>
            <person name="Pepin K.H."/>
            <person name="Palsikar V.B."/>
            <person name="Mitreva M."/>
            <person name="Wilson R.K."/>
        </authorList>
    </citation>
    <scope>NUCLEOTIDE SEQUENCE [LARGE SCALE GENOMIC DNA]</scope>
    <source>
        <strain evidence="1 2">F0580</strain>
    </source>
</reference>
<evidence type="ECO:0000313" key="1">
    <source>
        <dbReference type="EMBL" id="ERH30122.1"/>
    </source>
</evidence>
<comment type="caution">
    <text evidence="1">The sequence shown here is derived from an EMBL/GenBank/DDBJ whole genome shotgun (WGS) entry which is preliminary data.</text>
</comment>
<sequence>MQVRGSCERTTLTMLAVIVESVFGLRAMRESWNALEQVMFHATFYPC</sequence>
<dbReference type="EMBL" id="AWSI01000036">
    <property type="protein sequence ID" value="ERH30122.1"/>
    <property type="molecule type" value="Genomic_DNA"/>
</dbReference>
<name>U1SHI3_9BIFI</name>
<accession>U1SHI3</accession>
<organism evidence="1 2">
    <name type="scientific">Alloscardovia omnicolens F0580</name>
    <dbReference type="NCBI Taxonomy" id="1321816"/>
    <lineage>
        <taxon>Bacteria</taxon>
        <taxon>Bacillati</taxon>
        <taxon>Actinomycetota</taxon>
        <taxon>Actinomycetes</taxon>
        <taxon>Bifidobacteriales</taxon>
        <taxon>Bifidobacteriaceae</taxon>
        <taxon>Alloscardovia</taxon>
    </lineage>
</organism>
<dbReference type="Proteomes" id="UP000016519">
    <property type="component" value="Unassembled WGS sequence"/>
</dbReference>
<proteinExistence type="predicted"/>
<gene>
    <name evidence="1" type="ORF">HMPREF9244_01197</name>
</gene>
<keyword evidence="2" id="KW-1185">Reference proteome</keyword>
<dbReference type="AlphaFoldDB" id="U1SHI3"/>
<evidence type="ECO:0000313" key="2">
    <source>
        <dbReference type="Proteomes" id="UP000016519"/>
    </source>
</evidence>